<evidence type="ECO:0000313" key="1">
    <source>
        <dbReference type="EMBL" id="KAG7041003.1"/>
    </source>
</evidence>
<protein>
    <submittedName>
        <fullName evidence="1">Uncharacterized protein</fullName>
    </submittedName>
</protein>
<name>A0A9P7QR28_9PEZI</name>
<proteinExistence type="predicted"/>
<evidence type="ECO:0000313" key="2">
    <source>
        <dbReference type="Proteomes" id="UP000699042"/>
    </source>
</evidence>
<comment type="caution">
    <text evidence="1">The sequence shown here is derived from an EMBL/GenBank/DDBJ whole genome shotgun (WGS) entry which is preliminary data.</text>
</comment>
<sequence>MVPCHDRVSRCIVAWQCDRRTLLNKNPRTNPCSPHCAPWKRMFSRPVGSCSRCVSCSIAADLCRVRFIVVRSLCPNCLDTLHKSYRERELNGRCSETEAETSIVRSATIHGATKGMNSFLPWRLSEVC</sequence>
<dbReference type="EMBL" id="JAESDN010000016">
    <property type="protein sequence ID" value="KAG7041003.1"/>
    <property type="molecule type" value="Genomic_DNA"/>
</dbReference>
<dbReference type="AlphaFoldDB" id="A0A9P7QR28"/>
<reference evidence="1" key="1">
    <citation type="submission" date="2021-05" db="EMBL/GenBank/DDBJ databases">
        <title>Comparative genomics of three Colletotrichum scovillei strains and genetic complementation revealed genes involved fungal growth and virulence on chili pepper.</title>
        <authorList>
            <person name="Hsieh D.-K."/>
            <person name="Chuang S.-C."/>
            <person name="Chen C.-Y."/>
            <person name="Chao Y.-T."/>
            <person name="Lu M.-Y.J."/>
            <person name="Lee M.-H."/>
            <person name="Shih M.-C."/>
        </authorList>
    </citation>
    <scope>NUCLEOTIDE SEQUENCE</scope>
    <source>
        <strain evidence="1">Coll-153</strain>
    </source>
</reference>
<accession>A0A9P7QR28</accession>
<organism evidence="1 2">
    <name type="scientific">Colletotrichum scovillei</name>
    <dbReference type="NCBI Taxonomy" id="1209932"/>
    <lineage>
        <taxon>Eukaryota</taxon>
        <taxon>Fungi</taxon>
        <taxon>Dikarya</taxon>
        <taxon>Ascomycota</taxon>
        <taxon>Pezizomycotina</taxon>
        <taxon>Sordariomycetes</taxon>
        <taxon>Hypocreomycetidae</taxon>
        <taxon>Glomerellales</taxon>
        <taxon>Glomerellaceae</taxon>
        <taxon>Colletotrichum</taxon>
        <taxon>Colletotrichum acutatum species complex</taxon>
    </lineage>
</organism>
<dbReference type="Proteomes" id="UP000699042">
    <property type="component" value="Unassembled WGS sequence"/>
</dbReference>
<gene>
    <name evidence="1" type="ORF">JMJ77_008710</name>
</gene>
<keyword evidence="2" id="KW-1185">Reference proteome</keyword>